<sequence>MTRFKAAIFDWAGTMIDFGSFAPMGVFVEAFAQFGIEVTVEDARKPMGLPKWDHINAMLQAPNIAAKWSVKTGKPASRADVDRIYQVFVPMNERVVADYATLVLGAAETVRLLRERGMKIGSTTGYTRSIMERILPLAAEQGFAPDNLVCADDLSEGRPGPLGMYQCFIDLAVYPPETVIKVDDTAPGIAEGRAAGCVTVGVTLSGNEAGLTPDQLAGLSEDEKDAIRARAGKLLTEAGADHLIDTVADLPALVETLEGA</sequence>
<keyword evidence="2 9" id="KW-0479">Metal-binding</keyword>
<accession>A0A845Q8V5</accession>
<dbReference type="FunFam" id="1.10.150.240:FF:000006">
    <property type="entry name" value="Phosphonoacetaldehyde hydrolase"/>
    <property type="match status" value="1"/>
</dbReference>
<dbReference type="InterPro" id="IPR023198">
    <property type="entry name" value="PGP-like_dom2"/>
</dbReference>
<dbReference type="NCBIfam" id="TIGR01422">
    <property type="entry name" value="phosphonatase"/>
    <property type="match status" value="1"/>
</dbReference>
<comment type="function">
    <text evidence="7 9">Involved in phosphonate degradation.</text>
</comment>
<keyword evidence="5 9" id="KW-0704">Schiff base</keyword>
<feature type="active site" description="Nucleophile" evidence="9">
    <location>
        <position position="10"/>
    </location>
</feature>
<dbReference type="GO" id="GO:0000287">
    <property type="term" value="F:magnesium ion binding"/>
    <property type="evidence" value="ECO:0007669"/>
    <property type="project" value="UniProtKB-UniRule"/>
</dbReference>
<comment type="similarity">
    <text evidence="9">Belongs to the HAD-like hydrolase superfamily. PhnX family.</text>
</comment>
<dbReference type="SUPFAM" id="SSF56784">
    <property type="entry name" value="HAD-like"/>
    <property type="match status" value="1"/>
</dbReference>
<feature type="binding site" evidence="9">
    <location>
        <position position="12"/>
    </location>
    <ligand>
        <name>Mg(2+)</name>
        <dbReference type="ChEBI" id="CHEBI:18420"/>
    </ligand>
</feature>
<dbReference type="Gene3D" id="1.10.150.240">
    <property type="entry name" value="Putative phosphatase, domain 2"/>
    <property type="match status" value="1"/>
</dbReference>
<dbReference type="GeneID" id="300655687"/>
<evidence type="ECO:0000256" key="6">
    <source>
        <dbReference type="ARBA" id="ARBA00052005"/>
    </source>
</evidence>
<feature type="active site" description="Schiff-base intermediate with substrate" evidence="9">
    <location>
        <position position="51"/>
    </location>
</feature>
<comment type="caution">
    <text evidence="10">The sequence shown here is derived from an EMBL/GenBank/DDBJ whole genome shotgun (WGS) entry which is preliminary data.</text>
</comment>
<dbReference type="OrthoDB" id="5504491at2"/>
<dbReference type="InterPro" id="IPR036412">
    <property type="entry name" value="HAD-like_sf"/>
</dbReference>
<comment type="catalytic activity">
    <reaction evidence="6 9">
        <text>phosphonoacetaldehyde + H2O = acetaldehyde + phosphate + H(+)</text>
        <dbReference type="Rhea" id="RHEA:18905"/>
        <dbReference type="ChEBI" id="CHEBI:15343"/>
        <dbReference type="ChEBI" id="CHEBI:15377"/>
        <dbReference type="ChEBI" id="CHEBI:15378"/>
        <dbReference type="ChEBI" id="CHEBI:43474"/>
        <dbReference type="ChEBI" id="CHEBI:58383"/>
        <dbReference type="EC" id="3.11.1.1"/>
    </reaction>
</comment>
<dbReference type="SFLD" id="SFLDG01135">
    <property type="entry name" value="C1.5.6:_HAD__Beta-PGM__Phospha"/>
    <property type="match status" value="1"/>
</dbReference>
<feature type="binding site" evidence="9">
    <location>
        <position position="184"/>
    </location>
    <ligand>
        <name>Mg(2+)</name>
        <dbReference type="ChEBI" id="CHEBI:18420"/>
    </ligand>
</feature>
<dbReference type="Proteomes" id="UP000470384">
    <property type="component" value="Unassembled WGS sequence"/>
</dbReference>
<keyword evidence="3 9" id="KW-0378">Hydrolase</keyword>
<evidence type="ECO:0000256" key="8">
    <source>
        <dbReference type="ARBA" id="ARBA00066472"/>
    </source>
</evidence>
<dbReference type="RefSeq" id="WP_160586886.1">
    <property type="nucleotide sequence ID" value="NZ_BMHN01000001.1"/>
</dbReference>
<evidence type="ECO:0000256" key="2">
    <source>
        <dbReference type="ARBA" id="ARBA00022723"/>
    </source>
</evidence>
<dbReference type="AlphaFoldDB" id="A0A845Q8V5"/>
<evidence type="ECO:0000256" key="9">
    <source>
        <dbReference type="HAMAP-Rule" id="MF_01375"/>
    </source>
</evidence>
<dbReference type="Pfam" id="PF00702">
    <property type="entry name" value="Hydrolase"/>
    <property type="match status" value="1"/>
</dbReference>
<feature type="binding site" evidence="9">
    <location>
        <position position="10"/>
    </location>
    <ligand>
        <name>Mg(2+)</name>
        <dbReference type="ChEBI" id="CHEBI:18420"/>
    </ligand>
</feature>
<name>A0A845Q8V5_9HYPH</name>
<dbReference type="PANTHER" id="PTHR43434">
    <property type="entry name" value="PHOSPHOGLYCOLATE PHOSPHATASE"/>
    <property type="match status" value="1"/>
</dbReference>
<keyword evidence="4 9" id="KW-0460">Magnesium</keyword>
<dbReference type="InterPro" id="IPR050155">
    <property type="entry name" value="HAD-like_hydrolase_sf"/>
</dbReference>
<evidence type="ECO:0000256" key="7">
    <source>
        <dbReference type="ARBA" id="ARBA00056573"/>
    </source>
</evidence>
<dbReference type="GO" id="GO:0019700">
    <property type="term" value="P:organic phosphonate catabolic process"/>
    <property type="evidence" value="ECO:0007669"/>
    <property type="project" value="InterPro"/>
</dbReference>
<dbReference type="InterPro" id="IPR006323">
    <property type="entry name" value="Phosphonoacetald_hydro"/>
</dbReference>
<evidence type="ECO:0000256" key="3">
    <source>
        <dbReference type="ARBA" id="ARBA00022801"/>
    </source>
</evidence>
<evidence type="ECO:0000313" key="10">
    <source>
        <dbReference type="EMBL" id="NBG94819.1"/>
    </source>
</evidence>
<dbReference type="EC" id="3.11.1.1" evidence="8 9"/>
<evidence type="ECO:0000256" key="5">
    <source>
        <dbReference type="ARBA" id="ARBA00023270"/>
    </source>
</evidence>
<dbReference type="HAMAP" id="MF_01375">
    <property type="entry name" value="PhnX"/>
    <property type="match status" value="1"/>
</dbReference>
<evidence type="ECO:0000256" key="4">
    <source>
        <dbReference type="ARBA" id="ARBA00022842"/>
    </source>
</evidence>
<protein>
    <recommendedName>
        <fullName evidence="8 9">Phosphonoacetaldehyde hydrolase</fullName>
        <shortName evidence="9">Phosphonatase</shortName>
        <ecNumber evidence="8 9">3.11.1.1</ecNumber>
    </recommendedName>
    <alternativeName>
        <fullName evidence="9">Phosphonoacetaldehyde phosphonohydrolase</fullName>
    </alternativeName>
</protein>
<dbReference type="PANTHER" id="PTHR43434:SF19">
    <property type="entry name" value="PHOSPHONOACETALDEHYDE HYDROLASE"/>
    <property type="match status" value="1"/>
</dbReference>
<dbReference type="SFLD" id="SFLDG01129">
    <property type="entry name" value="C1.5:_HAD__Beta-PGM__Phosphata"/>
    <property type="match status" value="1"/>
</dbReference>
<dbReference type="GO" id="GO:0050194">
    <property type="term" value="F:phosphonoacetaldehyde hydrolase activity"/>
    <property type="evidence" value="ECO:0007669"/>
    <property type="project" value="UniProtKB-UniRule"/>
</dbReference>
<evidence type="ECO:0000256" key="1">
    <source>
        <dbReference type="ARBA" id="ARBA00011738"/>
    </source>
</evidence>
<dbReference type="EMBL" id="WXYQ01000003">
    <property type="protein sequence ID" value="NBG94819.1"/>
    <property type="molecule type" value="Genomic_DNA"/>
</dbReference>
<dbReference type="Gene3D" id="3.40.50.1000">
    <property type="entry name" value="HAD superfamily/HAD-like"/>
    <property type="match status" value="1"/>
</dbReference>
<dbReference type="GO" id="GO:0005829">
    <property type="term" value="C:cytosol"/>
    <property type="evidence" value="ECO:0007669"/>
    <property type="project" value="TreeGrafter"/>
</dbReference>
<gene>
    <name evidence="9" type="primary">phnX</name>
    <name evidence="10" type="ORF">GTQ45_03635</name>
</gene>
<dbReference type="SFLD" id="SFLDS00003">
    <property type="entry name" value="Haloacid_Dehalogenase"/>
    <property type="match status" value="1"/>
</dbReference>
<reference evidence="10 11" key="1">
    <citation type="journal article" date="2016" name="Int. J. Syst. Evol. Microbiol.">
        <title>Pyruvatibacter mobilis gen. nov., sp. nov., a marine bacterium from the culture broth of Picochlorum sp. 122.</title>
        <authorList>
            <person name="Wang G."/>
            <person name="Tang M."/>
            <person name="Wu H."/>
            <person name="Dai S."/>
            <person name="Li T."/>
            <person name="Chen C."/>
            <person name="He H."/>
            <person name="Fan J."/>
            <person name="Xiang W."/>
            <person name="Li X."/>
        </authorList>
    </citation>
    <scope>NUCLEOTIDE SEQUENCE [LARGE SCALE GENOMIC DNA]</scope>
    <source>
        <strain evidence="10 11">GYP-11</strain>
    </source>
</reference>
<evidence type="ECO:0000313" key="11">
    <source>
        <dbReference type="Proteomes" id="UP000470384"/>
    </source>
</evidence>
<dbReference type="GO" id="GO:0006281">
    <property type="term" value="P:DNA repair"/>
    <property type="evidence" value="ECO:0007669"/>
    <property type="project" value="TreeGrafter"/>
</dbReference>
<comment type="subunit">
    <text evidence="1 9">Homodimer.</text>
</comment>
<dbReference type="GO" id="GO:0008967">
    <property type="term" value="F:phosphoglycolate phosphatase activity"/>
    <property type="evidence" value="ECO:0007669"/>
    <property type="project" value="TreeGrafter"/>
</dbReference>
<comment type="cofactor">
    <cofactor evidence="9">
        <name>Mg(2+)</name>
        <dbReference type="ChEBI" id="CHEBI:18420"/>
    </cofactor>
    <text evidence="9">Binds 1 Mg(2+) ion per subunit.</text>
</comment>
<dbReference type="InterPro" id="IPR023214">
    <property type="entry name" value="HAD_sf"/>
</dbReference>
<proteinExistence type="inferred from homology"/>
<organism evidence="10 11">
    <name type="scientific">Pyruvatibacter mobilis</name>
    <dbReference type="NCBI Taxonomy" id="1712261"/>
    <lineage>
        <taxon>Bacteria</taxon>
        <taxon>Pseudomonadati</taxon>
        <taxon>Pseudomonadota</taxon>
        <taxon>Alphaproteobacteria</taxon>
        <taxon>Hyphomicrobiales</taxon>
        <taxon>Parvibaculaceae</taxon>
        <taxon>Pyruvatibacter</taxon>
    </lineage>
</organism>
<keyword evidence="11" id="KW-1185">Reference proteome</keyword>